<dbReference type="Pfam" id="PF10493">
    <property type="entry name" value="Rod_C"/>
    <property type="match status" value="1"/>
</dbReference>
<feature type="domain" description="KNTC1 third ARM-repeats" evidence="3">
    <location>
        <begin position="1512"/>
        <end position="1602"/>
    </location>
</feature>
<dbReference type="InterPro" id="IPR052802">
    <property type="entry name" value="KNTC1"/>
</dbReference>
<dbReference type="PANTHER" id="PTHR15688:SF1">
    <property type="entry name" value="KINETOCHORE-ASSOCIATED PROTEIN 1"/>
    <property type="match status" value="1"/>
</dbReference>
<evidence type="ECO:0000259" key="3">
    <source>
        <dbReference type="Pfam" id="PF24515"/>
    </source>
</evidence>
<proteinExistence type="predicted"/>
<dbReference type="GO" id="GO:0007094">
    <property type="term" value="P:mitotic spindle assembly checkpoint signaling"/>
    <property type="evidence" value="ECO:0007669"/>
    <property type="project" value="TreeGrafter"/>
</dbReference>
<feature type="domain" description="KNTC1 N-terminal" evidence="2">
    <location>
        <begin position="16"/>
        <end position="226"/>
    </location>
</feature>
<dbReference type="PANTHER" id="PTHR15688">
    <property type="entry name" value="KINETOCHORE-ASSOCIATED PROTEIN 1"/>
    <property type="match status" value="1"/>
</dbReference>
<dbReference type="Proteomes" id="UP000683360">
    <property type="component" value="Unassembled WGS sequence"/>
</dbReference>
<dbReference type="Pfam" id="PF24515">
    <property type="entry name" value="ARM_KNTC1_3rd"/>
    <property type="match status" value="2"/>
</dbReference>
<feature type="domain" description="RZZ complex subunit KNTC1/ROD C-terminal" evidence="1">
    <location>
        <begin position="1655"/>
        <end position="2163"/>
    </location>
</feature>
<dbReference type="OrthoDB" id="343783at2759"/>
<dbReference type="GO" id="GO:1903394">
    <property type="term" value="P:protein localization to kinetochore involved in kinetochore assembly"/>
    <property type="evidence" value="ECO:0007669"/>
    <property type="project" value="TreeGrafter"/>
</dbReference>
<dbReference type="Pfam" id="PF24520">
    <property type="entry name" value="ARM_KNTC1_1st"/>
    <property type="match status" value="1"/>
</dbReference>
<dbReference type="GO" id="GO:1990423">
    <property type="term" value="C:RZZ complex"/>
    <property type="evidence" value="ECO:0007669"/>
    <property type="project" value="TreeGrafter"/>
</dbReference>
<dbReference type="InterPro" id="IPR055403">
    <property type="entry name" value="ARM_KNTC1_1st"/>
</dbReference>
<dbReference type="Pfam" id="PF24516">
    <property type="entry name" value="ARM_KNTC1_2nd"/>
    <property type="match status" value="1"/>
</dbReference>
<dbReference type="GO" id="GO:0005737">
    <property type="term" value="C:cytoplasm"/>
    <property type="evidence" value="ECO:0007669"/>
    <property type="project" value="TreeGrafter"/>
</dbReference>
<dbReference type="InterPro" id="IPR019527">
    <property type="entry name" value="RZZ-complex_KNTC1/ROD_C"/>
</dbReference>
<evidence type="ECO:0000259" key="2">
    <source>
        <dbReference type="Pfam" id="PF24506"/>
    </source>
</evidence>
<feature type="domain" description="KNTC1 first ARM-repeats" evidence="5">
    <location>
        <begin position="357"/>
        <end position="605"/>
    </location>
</feature>
<evidence type="ECO:0000313" key="6">
    <source>
        <dbReference type="EMBL" id="CAG2240689.1"/>
    </source>
</evidence>
<dbReference type="InterPro" id="IPR055404">
    <property type="entry name" value="ARM_KNTC1_2nd"/>
</dbReference>
<organism evidence="6 7">
    <name type="scientific">Mytilus edulis</name>
    <name type="common">Blue mussel</name>
    <dbReference type="NCBI Taxonomy" id="6550"/>
    <lineage>
        <taxon>Eukaryota</taxon>
        <taxon>Metazoa</taxon>
        <taxon>Spiralia</taxon>
        <taxon>Lophotrochozoa</taxon>
        <taxon>Mollusca</taxon>
        <taxon>Bivalvia</taxon>
        <taxon>Autobranchia</taxon>
        <taxon>Pteriomorphia</taxon>
        <taxon>Mytilida</taxon>
        <taxon>Mytiloidea</taxon>
        <taxon>Mytilidae</taxon>
        <taxon>Mytilinae</taxon>
        <taxon>Mytilus</taxon>
    </lineage>
</organism>
<sequence>MPWDLIATDFNGEETINFGPRQESGIALYQVETLATISSSDKDQLIPCTTVTVLGELACIAVQEHLALFKDCQRIASIGLDGVIDCIEWSSDGSMLMVGDSTGKLSLLDTDTGDILFSFKVVPEGCSLKTFKRILFSTKSDDTTDLVVLAGNGQMLVITGITQDLFSADEGKIAASLKEKLIHTRADHFHTEGVSDVVCFDDKIVTLGCGDIAIGVWVIEDGQLVLEDEILVMFSMHELLLLNTTTMTALHSWSDIKGGTVPVTRNKKIKNQSLQDMKLVLLTVGEGKTTNLMVQSLPSWETIYNLQLHQPSTLASCPTSQETLFLAECSPSEEDKQSYSVRLRCLTETNPETRLYRILHKNKFEEAEEFAKLYRLDTELVHKVKANYLLDQLSPWNNNSEEKVQAMSTQFTNCLAYVKDDLHVAEICMRAALSSLKATQKLLDYSKERLLKVSTNKSADTTQKEKQQVLLSKLYEIQHRLVTFKMINGAENYSAERWDIFMKSDLMKVMMAMLQQNQLKKGLIILSRHEYEWERCVTPTVIKNFLHFIPDHVQTGEIQCILTETIVPTVARLLPQILVDVVKWIIQKAKSSELLDKKAWPVNALQFLRSVYGVLVKVVDISYSHSIYTAADITMKTQIERLEVLDLMKTLITNLQHLHDLQTKYNCKLTFGNFLQETTETVTFRMLDKVVAIEMINQTLERQIRPYMREYNLREDIIFSKYIKDLLERSGRMTSYLGEAVWEPKVIAIINCISSQQYKCDSILEVIKCAPIPWSKEINSLVQQALKLDHDLVRDIKEQVHLMELKKLMHKYNLKKEDIPSDNNWEMLMYYILSQNTTDSIEDAFNVMRGYNVILTQDLYVFRMRHLIKHGMVNECIDLLKSIPGNERLECGHRIVDYVKVLLNDTVELDVKELHKKKTLFTEAGCYIIKLIVDFEEDYMKSNELRNLLTVLQSLLALQKEYDQYITIDQYCDVNIRTKLLVTYAKQFFIKRESKKEEASKTKVFRLADILQISHVKIQGQLAIEAAKTGGIQTALKYCNMLLESDRTEETAETLYTVALSFLKLQADSENCDLTAGQLRSLPEVTYMLTSEALVVCSGHSDLFMKCLDLNKAASLALSEEEMNQEKVTPSVEMVSDWMSDSMFKEDALVMNSTVILPFISQYCVCHPTIDGTTEDAECIEKLTTSVKPVLSYLKDNSHIQLAYQTLLHMLYTVHQISLVNQMGIQLINETISEIMTEKKNDLDGIVKTTTPLIKEFTTGVLMKIFSNNFKDHHLALAYVLSGTKRDGQEAVMRIIKTSGHNYRRLRAISYVGIGAGEIYKDPNIINMCQRLEVNAKWGNRLAKIKMPVSGKGQSANYWLSQSEADTEVDHRLLPVSCLSCVILCYNYILKVAQSAGADTELIIDFCHYYLRWLSLLGLTGVDLTFASKICLSCHLYAFTTSSAAQSFASKAFAKLTTTSDFHKAARVAQSAGADTELIIDFCVAQSDTELTRLCQQRVDHSAGADRDLPVAQSAGADTELIIDFCQAFEVDTDDGLLMYLEHVFTTTEHSTLSGQDVKKIQLKKAKTAIDSIRDEDTLYDKLRKLFYKTDPYDYEKLDFLMEEMRRINDTTESEKHAKVLFYLKQYKRRAPPSEFEINYRHQKDNEEMKILTDSLSPYSSTRIPLHPLLDGHNAWKIITPELRKDTISSWLPVSQSLKMSTDQIFIVTIQNMVNSYVSTDKEPATVKSQWNWQKKDANKELLTNVKSLLEKVSNCEMAMACAKWMVTQLPSGAEKVMGLEGCIYLAQKWYQALPESKTTDKEKAKAAVIKFNAMWRRLATEQILFLHGIRTPELHKQADKPKQLIIALYEHPCIVDTTEDADVPDIHAVVEEVANLNDINLQSMMVELLQKWLPSASSKQQDADTTATFNFDNLKLGNETVSGDDDEDDQNLKRVMYLLRRGDREQNLVYLIEFVFTSDQTQERTNMCKLRALHCLLELGEEKLLKDLVARSFDDLRELMKTLTYLVELEKLHILHSGIWRNHYHQKSAALLAAGMCLDFKVHEKQLWNGVLQQLLSFELMENLEYILMRLNSVPDVWQIAIYPKAWQTVLASPLSKVVAPLSSEQLETCVHSFNLLKRCPILHCLDMSVFVQHFLRLEMEVCALSCLLFSGEEESIQSVVARENNRLLDNAEKYLSYSMDSFSAQQVKDHVYDYIINNEEFALIVETKFLPELTIYAVKHKNIAGLIKFAVEKDRKRDADKVLQLFISENTDYLNRLLKITSADDGSEFSLLKAYMELEGMGELVYLL</sequence>
<keyword evidence="7" id="KW-1185">Reference proteome</keyword>
<reference evidence="6" key="1">
    <citation type="submission" date="2021-03" db="EMBL/GenBank/DDBJ databases">
        <authorList>
            <person name="Bekaert M."/>
        </authorList>
    </citation>
    <scope>NUCLEOTIDE SEQUENCE</scope>
</reference>
<dbReference type="GO" id="GO:0031267">
    <property type="term" value="F:small GTPase binding"/>
    <property type="evidence" value="ECO:0007669"/>
    <property type="project" value="TreeGrafter"/>
</dbReference>
<dbReference type="Pfam" id="PF24506">
    <property type="entry name" value="KNTC1_N"/>
    <property type="match status" value="2"/>
</dbReference>
<feature type="domain" description="KNTC1 third ARM-repeats" evidence="3">
    <location>
        <begin position="1255"/>
        <end position="1349"/>
    </location>
</feature>
<feature type="domain" description="KNTC1 N-terminal" evidence="2">
    <location>
        <begin position="231"/>
        <end position="348"/>
    </location>
</feature>
<dbReference type="EMBL" id="CAJPWZ010002571">
    <property type="protein sequence ID" value="CAG2240689.1"/>
    <property type="molecule type" value="Genomic_DNA"/>
</dbReference>
<dbReference type="GO" id="GO:0000070">
    <property type="term" value="P:mitotic sister chromatid segregation"/>
    <property type="evidence" value="ECO:0007669"/>
    <property type="project" value="TreeGrafter"/>
</dbReference>
<protein>
    <submittedName>
        <fullName evidence="6">KNTC1</fullName>
    </submittedName>
</protein>
<name>A0A8S3UDH0_MYTED</name>
<evidence type="ECO:0000259" key="5">
    <source>
        <dbReference type="Pfam" id="PF24520"/>
    </source>
</evidence>
<dbReference type="InterPro" id="IPR015943">
    <property type="entry name" value="WD40/YVTN_repeat-like_dom_sf"/>
</dbReference>
<dbReference type="InterPro" id="IPR055405">
    <property type="entry name" value="ARM_KNTC1_3rd"/>
</dbReference>
<dbReference type="InterPro" id="IPR055402">
    <property type="entry name" value="KNTC1_N"/>
</dbReference>
<evidence type="ECO:0000259" key="4">
    <source>
        <dbReference type="Pfam" id="PF24516"/>
    </source>
</evidence>
<accession>A0A8S3UDH0</accession>
<feature type="domain" description="KNTC1 second ARM-repeats" evidence="4">
    <location>
        <begin position="719"/>
        <end position="882"/>
    </location>
</feature>
<dbReference type="InterPro" id="IPR011047">
    <property type="entry name" value="Quinoprotein_ADH-like_sf"/>
</dbReference>
<evidence type="ECO:0000259" key="1">
    <source>
        <dbReference type="Pfam" id="PF10493"/>
    </source>
</evidence>
<dbReference type="SUPFAM" id="SSF50998">
    <property type="entry name" value="Quinoprotein alcohol dehydrogenase-like"/>
    <property type="match status" value="1"/>
</dbReference>
<dbReference type="Gene3D" id="2.130.10.10">
    <property type="entry name" value="YVTN repeat-like/Quinoprotein amine dehydrogenase"/>
    <property type="match status" value="1"/>
</dbReference>
<gene>
    <name evidence="6" type="ORF">MEDL_52966</name>
</gene>
<comment type="caution">
    <text evidence="6">The sequence shown here is derived from an EMBL/GenBank/DDBJ whole genome shotgun (WGS) entry which is preliminary data.</text>
</comment>
<evidence type="ECO:0000313" key="7">
    <source>
        <dbReference type="Proteomes" id="UP000683360"/>
    </source>
</evidence>
<dbReference type="GO" id="GO:0005828">
    <property type="term" value="C:kinetochore microtubule"/>
    <property type="evidence" value="ECO:0007669"/>
    <property type="project" value="TreeGrafter"/>
</dbReference>